<keyword evidence="2" id="KW-1185">Reference proteome</keyword>
<dbReference type="Proteomes" id="UP001314170">
    <property type="component" value="Unassembled WGS sequence"/>
</dbReference>
<gene>
    <name evidence="1" type="ORF">DCAF_LOCUS24331</name>
</gene>
<accession>A0AAV1SJH6</accession>
<evidence type="ECO:0000313" key="1">
    <source>
        <dbReference type="EMBL" id="CAK7352652.1"/>
    </source>
</evidence>
<reference evidence="1 2" key="1">
    <citation type="submission" date="2024-01" db="EMBL/GenBank/DDBJ databases">
        <authorList>
            <person name="Waweru B."/>
        </authorList>
    </citation>
    <scope>NUCLEOTIDE SEQUENCE [LARGE SCALE GENOMIC DNA]</scope>
</reference>
<dbReference type="AlphaFoldDB" id="A0AAV1SJH6"/>
<evidence type="ECO:0000313" key="2">
    <source>
        <dbReference type="Proteomes" id="UP001314170"/>
    </source>
</evidence>
<protein>
    <submittedName>
        <fullName evidence="1">Uncharacterized protein</fullName>
    </submittedName>
</protein>
<organism evidence="1 2">
    <name type="scientific">Dovyalis caffra</name>
    <dbReference type="NCBI Taxonomy" id="77055"/>
    <lineage>
        <taxon>Eukaryota</taxon>
        <taxon>Viridiplantae</taxon>
        <taxon>Streptophyta</taxon>
        <taxon>Embryophyta</taxon>
        <taxon>Tracheophyta</taxon>
        <taxon>Spermatophyta</taxon>
        <taxon>Magnoliopsida</taxon>
        <taxon>eudicotyledons</taxon>
        <taxon>Gunneridae</taxon>
        <taxon>Pentapetalae</taxon>
        <taxon>rosids</taxon>
        <taxon>fabids</taxon>
        <taxon>Malpighiales</taxon>
        <taxon>Salicaceae</taxon>
        <taxon>Flacourtieae</taxon>
        <taxon>Dovyalis</taxon>
    </lineage>
</organism>
<name>A0AAV1SJH6_9ROSI</name>
<dbReference type="EMBL" id="CAWUPB010001194">
    <property type="protein sequence ID" value="CAK7352652.1"/>
    <property type="molecule type" value="Genomic_DNA"/>
</dbReference>
<sequence>MIHIISRSIVVNADLVLISRIPHVLSRLACVASPTISPLSYLALVMEIVEHKLSYIVFKIHDISMDWIVDQSSISDVPSFGYPTSTATKPHLRYAHREVRMARAHPS</sequence>
<comment type="caution">
    <text evidence="1">The sequence shown here is derived from an EMBL/GenBank/DDBJ whole genome shotgun (WGS) entry which is preliminary data.</text>
</comment>
<proteinExistence type="predicted"/>